<evidence type="ECO:0000313" key="1">
    <source>
        <dbReference type="EMBL" id="EGZ09235.1"/>
    </source>
</evidence>
<name>G5A7D0_PHYSP</name>
<dbReference type="RefSeq" id="XP_009535868.1">
    <property type="nucleotide sequence ID" value="XM_009537573.1"/>
</dbReference>
<evidence type="ECO:0000313" key="2">
    <source>
        <dbReference type="Proteomes" id="UP000002640"/>
    </source>
</evidence>
<protein>
    <submittedName>
        <fullName evidence="1">Uncharacterized protein</fullName>
    </submittedName>
</protein>
<organism evidence="1 2">
    <name type="scientific">Phytophthora sojae (strain P6497)</name>
    <name type="common">Soybean stem and root rot agent</name>
    <name type="synonym">Phytophthora megasperma f. sp. glycines</name>
    <dbReference type="NCBI Taxonomy" id="1094619"/>
    <lineage>
        <taxon>Eukaryota</taxon>
        <taxon>Sar</taxon>
        <taxon>Stramenopiles</taxon>
        <taxon>Oomycota</taxon>
        <taxon>Peronosporomycetes</taxon>
        <taxon>Peronosporales</taxon>
        <taxon>Peronosporaceae</taxon>
        <taxon>Phytophthora</taxon>
    </lineage>
</organism>
<sequence length="128" mass="13619">MPTSVQVGALAFIGPAHASHLTDFQYVEVVSLNDTTAEVKITGPDSNNEAQTFDVATEIIGFRLVPEPERKLWPGSDIAHPVAFILTTAAGVDEWAYGVVSGYTVSDTNAILHIVSPGGPTRLLLTDE</sequence>
<gene>
    <name evidence="1" type="ORF">PHYSODRAFT_525497</name>
</gene>
<proteinExistence type="predicted"/>
<reference evidence="1 2" key="1">
    <citation type="journal article" date="2006" name="Science">
        <title>Phytophthora genome sequences uncover evolutionary origins and mechanisms of pathogenesis.</title>
        <authorList>
            <person name="Tyler B.M."/>
            <person name="Tripathy S."/>
            <person name="Zhang X."/>
            <person name="Dehal P."/>
            <person name="Jiang R.H."/>
            <person name="Aerts A."/>
            <person name="Arredondo F.D."/>
            <person name="Baxter L."/>
            <person name="Bensasson D."/>
            <person name="Beynon J.L."/>
            <person name="Chapman J."/>
            <person name="Damasceno C.M."/>
            <person name="Dorrance A.E."/>
            <person name="Dou D."/>
            <person name="Dickerman A.W."/>
            <person name="Dubchak I.L."/>
            <person name="Garbelotto M."/>
            <person name="Gijzen M."/>
            <person name="Gordon S.G."/>
            <person name="Govers F."/>
            <person name="Grunwald N.J."/>
            <person name="Huang W."/>
            <person name="Ivors K.L."/>
            <person name="Jones R.W."/>
            <person name="Kamoun S."/>
            <person name="Krampis K."/>
            <person name="Lamour K.H."/>
            <person name="Lee M.K."/>
            <person name="McDonald W.H."/>
            <person name="Medina M."/>
            <person name="Meijer H.J."/>
            <person name="Nordberg E.K."/>
            <person name="Maclean D.J."/>
            <person name="Ospina-Giraldo M.D."/>
            <person name="Morris P.F."/>
            <person name="Phuntumart V."/>
            <person name="Putnam N.H."/>
            <person name="Rash S."/>
            <person name="Rose J.K."/>
            <person name="Sakihama Y."/>
            <person name="Salamov A.A."/>
            <person name="Savidor A."/>
            <person name="Scheuring C.F."/>
            <person name="Smith B.M."/>
            <person name="Sobral B.W."/>
            <person name="Terry A."/>
            <person name="Torto-Alalibo T.A."/>
            <person name="Win J."/>
            <person name="Xu Z."/>
            <person name="Zhang H."/>
            <person name="Grigoriev I.V."/>
            <person name="Rokhsar D.S."/>
            <person name="Boore J.L."/>
        </authorList>
    </citation>
    <scope>NUCLEOTIDE SEQUENCE [LARGE SCALE GENOMIC DNA]</scope>
    <source>
        <strain evidence="1 2">P6497</strain>
    </source>
</reference>
<keyword evidence="2" id="KW-1185">Reference proteome</keyword>
<dbReference type="InParanoid" id="G5A7D0"/>
<dbReference type="KEGG" id="psoj:PHYSODRAFT_525497"/>
<dbReference type="GeneID" id="20660877"/>
<dbReference type="AlphaFoldDB" id="G5A7D0"/>
<dbReference type="EMBL" id="JH159160">
    <property type="protein sequence ID" value="EGZ09235.1"/>
    <property type="molecule type" value="Genomic_DNA"/>
</dbReference>
<accession>G5A7D0</accession>
<dbReference type="Proteomes" id="UP000002640">
    <property type="component" value="Unassembled WGS sequence"/>
</dbReference>